<dbReference type="Proteomes" id="UP001501303">
    <property type="component" value="Unassembled WGS sequence"/>
</dbReference>
<sequence length="55" mass="5752">MVPSRAMPARITAVAGAGAWGIRVELHHVVRAAGCGLRAVAFTAFTRGAFTRAPF</sequence>
<comment type="caution">
    <text evidence="1">The sequence shown here is derived from an EMBL/GenBank/DDBJ whole genome shotgun (WGS) entry which is preliminary data.</text>
</comment>
<evidence type="ECO:0000313" key="2">
    <source>
        <dbReference type="Proteomes" id="UP001501303"/>
    </source>
</evidence>
<dbReference type="EMBL" id="BAAAMJ010000082">
    <property type="protein sequence ID" value="GAA1935053.1"/>
    <property type="molecule type" value="Genomic_DNA"/>
</dbReference>
<reference evidence="2" key="1">
    <citation type="journal article" date="2019" name="Int. J. Syst. Evol. Microbiol.">
        <title>The Global Catalogue of Microorganisms (GCM) 10K type strain sequencing project: providing services to taxonomists for standard genome sequencing and annotation.</title>
        <authorList>
            <consortium name="The Broad Institute Genomics Platform"/>
            <consortium name="The Broad Institute Genome Sequencing Center for Infectious Disease"/>
            <person name="Wu L."/>
            <person name="Ma J."/>
        </authorList>
    </citation>
    <scope>NUCLEOTIDE SEQUENCE [LARGE SCALE GENOMIC DNA]</scope>
    <source>
        <strain evidence="2">JCM 13581</strain>
    </source>
</reference>
<name>A0ABP5B7C7_9ACTN</name>
<organism evidence="1 2">
    <name type="scientific">Streptomyces sodiiphilus</name>
    <dbReference type="NCBI Taxonomy" id="226217"/>
    <lineage>
        <taxon>Bacteria</taxon>
        <taxon>Bacillati</taxon>
        <taxon>Actinomycetota</taxon>
        <taxon>Actinomycetes</taxon>
        <taxon>Kitasatosporales</taxon>
        <taxon>Streptomycetaceae</taxon>
        <taxon>Streptomyces</taxon>
    </lineage>
</organism>
<evidence type="ECO:0000313" key="1">
    <source>
        <dbReference type="EMBL" id="GAA1935053.1"/>
    </source>
</evidence>
<accession>A0ABP5B7C7</accession>
<protein>
    <submittedName>
        <fullName evidence="1">Uncharacterized protein</fullName>
    </submittedName>
</protein>
<keyword evidence="2" id="KW-1185">Reference proteome</keyword>
<gene>
    <name evidence="1" type="ORF">GCM10009716_47620</name>
</gene>
<proteinExistence type="predicted"/>